<feature type="region of interest" description="Disordered" evidence="1">
    <location>
        <begin position="346"/>
        <end position="376"/>
    </location>
</feature>
<sequence>MKKGTLFFIAIVLLLFMISGCAQSSKTVLEEALTKTEKIQSQQTSVEMKFNMDDISSDNLETQMMAGLLQNSSVKVDTKVEGEKSQSNMKLSMAGFITVEGVTYTDGDKVAMKYPFINNLWGIGDRYILYNTKDVSPEQNNEMQMIQDEQMIEFNKLSRKALIDQIDEKQIVINKGVELETPNEVVKGTEYVITLPKDKASSFVKQILLDSLNNDITKDMTIELLMQQATSRDINLTQEEIKNNSSEAINKFLKASNMEVDLKMSFILDNKNYIRGANTVVAISILDSETQQTTNLSVNIHQKSWDINQKLDIDIPDFNDENSISIEEINNTLPNKDVELDEQNPEDIKENTKEENDSSQNKESKSTSEPNKTQSSNQVDIKLYFMNQYIVETGNGDYNDMVTEVRSVKKDGRAIEQIILEELKKGPRVANAQSMFTKDLTTRSVTVKDGIAYVDLSSENLYGASIQEIGITQQIIYSLTELGNIDKVQFLVDGAVRESLMGHGDISYPLGRF</sequence>
<dbReference type="Pfam" id="PF10646">
    <property type="entry name" value="Germane"/>
    <property type="match status" value="1"/>
</dbReference>
<feature type="chain" id="PRO_5041957985" evidence="2">
    <location>
        <begin position="25"/>
        <end position="513"/>
    </location>
</feature>
<feature type="compositionally biased region" description="Basic and acidic residues" evidence="1">
    <location>
        <begin position="346"/>
        <end position="366"/>
    </location>
</feature>
<accession>A0AAE3L099</accession>
<reference evidence="4" key="1">
    <citation type="submission" date="2022-07" db="EMBL/GenBank/DDBJ databases">
        <title>Enhanced cultured diversity of the mouse gut microbiota enables custom-made synthetic communities.</title>
        <authorList>
            <person name="Afrizal A."/>
        </authorList>
    </citation>
    <scope>NUCLEOTIDE SEQUENCE</scope>
    <source>
        <strain evidence="4">DSM 28593</strain>
    </source>
</reference>
<comment type="caution">
    <text evidence="4">The sequence shown here is derived from an EMBL/GenBank/DDBJ whole genome shotgun (WGS) entry which is preliminary data.</text>
</comment>
<feature type="signal peptide" evidence="2">
    <location>
        <begin position="1"/>
        <end position="24"/>
    </location>
</feature>
<dbReference type="EMBL" id="JANKAS010000010">
    <property type="protein sequence ID" value="MCR1899552.1"/>
    <property type="molecule type" value="Genomic_DNA"/>
</dbReference>
<keyword evidence="2" id="KW-0732">Signal</keyword>
<evidence type="ECO:0000313" key="5">
    <source>
        <dbReference type="Proteomes" id="UP001205748"/>
    </source>
</evidence>
<protein>
    <submittedName>
        <fullName evidence="4">GerMN domain-containing protein</fullName>
    </submittedName>
</protein>
<dbReference type="PROSITE" id="PS51257">
    <property type="entry name" value="PROKAR_LIPOPROTEIN"/>
    <property type="match status" value="1"/>
</dbReference>
<dbReference type="SMART" id="SM00909">
    <property type="entry name" value="Germane"/>
    <property type="match status" value="1"/>
</dbReference>
<feature type="domain" description="GerMN" evidence="3">
    <location>
        <begin position="416"/>
        <end position="501"/>
    </location>
</feature>
<dbReference type="AlphaFoldDB" id="A0AAE3L099"/>
<gene>
    <name evidence="4" type="ORF">NSA47_11195</name>
</gene>
<evidence type="ECO:0000256" key="1">
    <source>
        <dbReference type="SAM" id="MobiDB-lite"/>
    </source>
</evidence>
<evidence type="ECO:0000256" key="2">
    <source>
        <dbReference type="SAM" id="SignalP"/>
    </source>
</evidence>
<name>A0AAE3L099_9FIRM</name>
<keyword evidence="5" id="KW-1185">Reference proteome</keyword>
<feature type="compositionally biased region" description="Polar residues" evidence="1">
    <location>
        <begin position="367"/>
        <end position="376"/>
    </location>
</feature>
<proteinExistence type="predicted"/>
<dbReference type="InterPro" id="IPR019606">
    <property type="entry name" value="GerMN"/>
</dbReference>
<evidence type="ECO:0000313" key="4">
    <source>
        <dbReference type="EMBL" id="MCR1899552.1"/>
    </source>
</evidence>
<evidence type="ECO:0000259" key="3">
    <source>
        <dbReference type="SMART" id="SM00909"/>
    </source>
</evidence>
<dbReference type="RefSeq" id="WP_257532036.1">
    <property type="nucleotide sequence ID" value="NZ_JANKAS010000010.1"/>
</dbReference>
<dbReference type="Proteomes" id="UP001205748">
    <property type="component" value="Unassembled WGS sequence"/>
</dbReference>
<organism evidence="4 5">
    <name type="scientific">Irregularibacter muris</name>
    <dbReference type="NCBI Taxonomy" id="1796619"/>
    <lineage>
        <taxon>Bacteria</taxon>
        <taxon>Bacillati</taxon>
        <taxon>Bacillota</taxon>
        <taxon>Clostridia</taxon>
        <taxon>Eubacteriales</taxon>
        <taxon>Eubacteriaceae</taxon>
        <taxon>Irregularibacter</taxon>
    </lineage>
</organism>